<dbReference type="SUPFAM" id="SSF47413">
    <property type="entry name" value="lambda repressor-like DNA-binding domains"/>
    <property type="match status" value="1"/>
</dbReference>
<dbReference type="AlphaFoldDB" id="A0A3E0H0P8"/>
<dbReference type="RefSeq" id="WP_116208599.1">
    <property type="nucleotide sequence ID" value="NZ_QUNR01000004.1"/>
</dbReference>
<dbReference type="InterPro" id="IPR010982">
    <property type="entry name" value="Lambda_DNA-bd_dom_sf"/>
</dbReference>
<comment type="caution">
    <text evidence="2">The sequence shown here is derived from an EMBL/GenBank/DDBJ whole genome shotgun (WGS) entry which is preliminary data.</text>
</comment>
<dbReference type="Proteomes" id="UP000256774">
    <property type="component" value="Unassembled WGS sequence"/>
</dbReference>
<evidence type="ECO:0000313" key="2">
    <source>
        <dbReference type="EMBL" id="REH36633.1"/>
    </source>
</evidence>
<evidence type="ECO:0000313" key="3">
    <source>
        <dbReference type="Proteomes" id="UP000256774"/>
    </source>
</evidence>
<dbReference type="InterPro" id="IPR001387">
    <property type="entry name" value="Cro/C1-type_HTH"/>
</dbReference>
<feature type="domain" description="HTH cro/C1-type" evidence="1">
    <location>
        <begin position="22"/>
        <end position="67"/>
    </location>
</feature>
<dbReference type="GO" id="GO:0003677">
    <property type="term" value="F:DNA binding"/>
    <property type="evidence" value="ECO:0007669"/>
    <property type="project" value="InterPro"/>
</dbReference>
<keyword evidence="3" id="KW-1185">Reference proteome</keyword>
<organism evidence="2 3">
    <name type="scientific">Paraperlucidibaca baekdonensis</name>
    <dbReference type="NCBI Taxonomy" id="748120"/>
    <lineage>
        <taxon>Bacteria</taxon>
        <taxon>Pseudomonadati</taxon>
        <taxon>Pseudomonadota</taxon>
        <taxon>Gammaproteobacteria</taxon>
        <taxon>Moraxellales</taxon>
        <taxon>Moraxellaceae</taxon>
        <taxon>Paraperlucidibaca</taxon>
    </lineage>
</organism>
<name>A0A3E0H0P8_9GAMM</name>
<dbReference type="PROSITE" id="PS50943">
    <property type="entry name" value="HTH_CROC1"/>
    <property type="match status" value="1"/>
</dbReference>
<reference evidence="2 3" key="1">
    <citation type="submission" date="2018-08" db="EMBL/GenBank/DDBJ databases">
        <title>Genomic Encyclopedia of Type Strains, Phase IV (KMG-IV): sequencing the most valuable type-strain genomes for metagenomic binning, comparative biology and taxonomic classification.</title>
        <authorList>
            <person name="Goeker M."/>
        </authorList>
    </citation>
    <scope>NUCLEOTIDE SEQUENCE [LARGE SCALE GENOMIC DNA]</scope>
    <source>
        <strain evidence="2 3">DSM 26022</strain>
    </source>
</reference>
<sequence length="77" mass="8830">MIRFRLRELMADKGFAEKRLVTMGEVAEATGLNRSTLTKIANTHDYNCTSEVIDKLCTYFDCEISDLMVHIKENKEA</sequence>
<dbReference type="OrthoDB" id="9805309at2"/>
<proteinExistence type="predicted"/>
<dbReference type="EMBL" id="QUNR01000004">
    <property type="protein sequence ID" value="REH36633.1"/>
    <property type="molecule type" value="Genomic_DNA"/>
</dbReference>
<dbReference type="CDD" id="cd00093">
    <property type="entry name" value="HTH_XRE"/>
    <property type="match status" value="1"/>
</dbReference>
<dbReference type="Gene3D" id="1.10.260.40">
    <property type="entry name" value="lambda repressor-like DNA-binding domains"/>
    <property type="match status" value="1"/>
</dbReference>
<dbReference type="Pfam" id="PF13443">
    <property type="entry name" value="HTH_26"/>
    <property type="match status" value="1"/>
</dbReference>
<dbReference type="SMART" id="SM00530">
    <property type="entry name" value="HTH_XRE"/>
    <property type="match status" value="1"/>
</dbReference>
<accession>A0A3E0H0P8</accession>
<protein>
    <submittedName>
        <fullName evidence="2">Putative transcriptional regulator</fullName>
    </submittedName>
</protein>
<gene>
    <name evidence="2" type="ORF">DFR26_1764</name>
</gene>
<evidence type="ECO:0000259" key="1">
    <source>
        <dbReference type="PROSITE" id="PS50943"/>
    </source>
</evidence>